<comment type="caution">
    <text evidence="2">The sequence shown here is derived from an EMBL/GenBank/DDBJ whole genome shotgun (WGS) entry which is preliminary data.</text>
</comment>
<keyword evidence="2" id="KW-0503">Monooxygenase</keyword>
<dbReference type="PANTHER" id="PTHR37811:SF2">
    <property type="entry name" value="ABM DOMAIN-CONTAINING PROTEIN"/>
    <property type="match status" value="1"/>
</dbReference>
<dbReference type="AlphaFoldDB" id="A0A9X0QHQ7"/>
<reference evidence="2 3" key="1">
    <citation type="submission" date="2020-08" db="EMBL/GenBank/DDBJ databases">
        <title>Genomic Encyclopedia of Type Strains, Phase IV (KMG-V): Genome sequencing to study the core and pangenomes of soil and plant-associated prokaryotes.</title>
        <authorList>
            <person name="Whitman W."/>
        </authorList>
    </citation>
    <scope>NUCLEOTIDE SEQUENCE [LARGE SCALE GENOMIC DNA]</scope>
    <source>
        <strain evidence="2 3">X5P2</strain>
    </source>
</reference>
<dbReference type="InterPro" id="IPR052936">
    <property type="entry name" value="Jasmonate_Hydroxylase-like"/>
</dbReference>
<feature type="domain" description="ABM" evidence="1">
    <location>
        <begin position="1"/>
        <end position="76"/>
    </location>
</feature>
<name>A0A9X0QHQ7_9BACT</name>
<evidence type="ECO:0000259" key="1">
    <source>
        <dbReference type="Pfam" id="PF03992"/>
    </source>
</evidence>
<gene>
    <name evidence="2" type="ORF">HDF14_003994</name>
</gene>
<dbReference type="EMBL" id="JACHEB010000010">
    <property type="protein sequence ID" value="MBB5330359.1"/>
    <property type="molecule type" value="Genomic_DNA"/>
</dbReference>
<dbReference type="Proteomes" id="UP000535182">
    <property type="component" value="Unassembled WGS sequence"/>
</dbReference>
<evidence type="ECO:0000313" key="2">
    <source>
        <dbReference type="EMBL" id="MBB5330359.1"/>
    </source>
</evidence>
<dbReference type="InterPro" id="IPR011008">
    <property type="entry name" value="Dimeric_a/b-barrel"/>
</dbReference>
<keyword evidence="2" id="KW-0560">Oxidoreductase</keyword>
<dbReference type="GO" id="GO:0004497">
    <property type="term" value="F:monooxygenase activity"/>
    <property type="evidence" value="ECO:0007669"/>
    <property type="project" value="UniProtKB-KW"/>
</dbReference>
<organism evidence="2 3">
    <name type="scientific">Tunturiibacter gelidiferens</name>
    <dbReference type="NCBI Taxonomy" id="3069689"/>
    <lineage>
        <taxon>Bacteria</taxon>
        <taxon>Pseudomonadati</taxon>
        <taxon>Acidobacteriota</taxon>
        <taxon>Terriglobia</taxon>
        <taxon>Terriglobales</taxon>
        <taxon>Acidobacteriaceae</taxon>
        <taxon>Tunturiibacter</taxon>
    </lineage>
</organism>
<protein>
    <submittedName>
        <fullName evidence="2">Heme-degrading monooxygenase HmoA</fullName>
    </submittedName>
</protein>
<dbReference type="PANTHER" id="PTHR37811">
    <property type="entry name" value="BLL5343 PROTEIN"/>
    <property type="match status" value="1"/>
</dbReference>
<dbReference type="Pfam" id="PF03992">
    <property type="entry name" value="ABM"/>
    <property type="match status" value="1"/>
</dbReference>
<evidence type="ECO:0000313" key="3">
    <source>
        <dbReference type="Proteomes" id="UP000535182"/>
    </source>
</evidence>
<sequence>MFSVLFEVLPKSDQWDAYLGYAKMLRPELEQVDGFVDNIRYKSLGREGWILSLSNWRDEKSVVRWRTTMRHHEVQEMGRGEVLEDYHLRVGQITRDTRIPEGYELHEQRLDETEVGEGTTVTLIDAKRPAEWKETTNPADCSEWLGLRPLHGFLSWDLFEAVLTPGDIILVVSWKDQEAAESFEDSVDLPEGARSRRVRIVRDYAMFDRREAPQYYPDVKRD</sequence>
<proteinExistence type="predicted"/>
<dbReference type="RefSeq" id="WP_183979773.1">
    <property type="nucleotide sequence ID" value="NZ_JACHEB010000010.1"/>
</dbReference>
<dbReference type="SUPFAM" id="SSF54909">
    <property type="entry name" value="Dimeric alpha+beta barrel"/>
    <property type="match status" value="1"/>
</dbReference>
<dbReference type="InterPro" id="IPR007138">
    <property type="entry name" value="ABM_dom"/>
</dbReference>
<accession>A0A9X0QHQ7</accession>
<keyword evidence="3" id="KW-1185">Reference proteome</keyword>
<dbReference type="Gene3D" id="3.30.70.100">
    <property type="match status" value="1"/>
</dbReference>